<dbReference type="CDD" id="cd16964">
    <property type="entry name" value="YqgF"/>
    <property type="match status" value="1"/>
</dbReference>
<evidence type="ECO:0000256" key="3">
    <source>
        <dbReference type="ARBA" id="ARBA00022722"/>
    </source>
</evidence>
<reference evidence="7 8" key="1">
    <citation type="submission" date="2021-05" db="EMBL/GenBank/DDBJ databases">
        <title>Genome Assembly of Synthetic Allotetraploid Brassica napus Reveals Homoeologous Exchanges between Subgenomes.</title>
        <authorList>
            <person name="Davis J.T."/>
        </authorList>
    </citation>
    <scope>NUCLEOTIDE SEQUENCE [LARGE SCALE GENOMIC DNA]</scope>
    <source>
        <strain evidence="8">cv. Da-Ae</strain>
        <tissue evidence="7">Seedling</tissue>
    </source>
</reference>
<comment type="caution">
    <text evidence="7">The sequence shown here is derived from an EMBL/GenBank/DDBJ whole genome shotgun (WGS) entry which is preliminary data.</text>
</comment>
<gene>
    <name evidence="7" type="ORF">HID58_036635</name>
</gene>
<feature type="compositionally biased region" description="Basic and acidic residues" evidence="5">
    <location>
        <begin position="246"/>
        <end position="259"/>
    </location>
</feature>
<dbReference type="PANTHER" id="PTHR47121">
    <property type="entry name" value="THYLAKOID LUMENAL PROTEIN TL20.3, CHLOROPLASTIC"/>
    <property type="match status" value="1"/>
</dbReference>
<dbReference type="Pfam" id="PF03652">
    <property type="entry name" value="RuvX"/>
    <property type="match status" value="1"/>
</dbReference>
<dbReference type="SUPFAM" id="SSF53098">
    <property type="entry name" value="Ribonuclease H-like"/>
    <property type="match status" value="1"/>
</dbReference>
<evidence type="ECO:0000256" key="5">
    <source>
        <dbReference type="SAM" id="MobiDB-lite"/>
    </source>
</evidence>
<protein>
    <recommendedName>
        <fullName evidence="6">YqgF/RNase H-like domain-containing protein</fullName>
    </recommendedName>
</protein>
<name>A0ABQ8C8B4_BRANA</name>
<dbReference type="Gene3D" id="3.30.420.140">
    <property type="entry name" value="YqgF/RNase H-like domain"/>
    <property type="match status" value="1"/>
</dbReference>
<dbReference type="EMBL" id="JAGKQM010000009">
    <property type="protein sequence ID" value="KAH0913314.1"/>
    <property type="molecule type" value="Genomic_DNA"/>
</dbReference>
<evidence type="ECO:0000256" key="4">
    <source>
        <dbReference type="ARBA" id="ARBA00022801"/>
    </source>
</evidence>
<organism evidence="7 8">
    <name type="scientific">Brassica napus</name>
    <name type="common">Rape</name>
    <dbReference type="NCBI Taxonomy" id="3708"/>
    <lineage>
        <taxon>Eukaryota</taxon>
        <taxon>Viridiplantae</taxon>
        <taxon>Streptophyta</taxon>
        <taxon>Embryophyta</taxon>
        <taxon>Tracheophyta</taxon>
        <taxon>Spermatophyta</taxon>
        <taxon>Magnoliopsida</taxon>
        <taxon>eudicotyledons</taxon>
        <taxon>Gunneridae</taxon>
        <taxon>Pentapetalae</taxon>
        <taxon>rosids</taxon>
        <taxon>malvids</taxon>
        <taxon>Brassicales</taxon>
        <taxon>Brassicaceae</taxon>
        <taxon>Brassiceae</taxon>
        <taxon>Brassica</taxon>
    </lineage>
</organism>
<dbReference type="InterPro" id="IPR012337">
    <property type="entry name" value="RNaseH-like_sf"/>
</dbReference>
<dbReference type="InterPro" id="IPR001646">
    <property type="entry name" value="5peptide_repeat"/>
</dbReference>
<feature type="domain" description="YqgF/RNase H-like" evidence="6">
    <location>
        <begin position="65"/>
        <end position="165"/>
    </location>
</feature>
<accession>A0ABQ8C8B4</accession>
<evidence type="ECO:0000313" key="8">
    <source>
        <dbReference type="Proteomes" id="UP000824890"/>
    </source>
</evidence>
<keyword evidence="1" id="KW-0963">Cytoplasm</keyword>
<dbReference type="Gene3D" id="2.160.20.80">
    <property type="entry name" value="E3 ubiquitin-protein ligase SopA"/>
    <property type="match status" value="1"/>
</dbReference>
<evidence type="ECO:0000256" key="2">
    <source>
        <dbReference type="ARBA" id="ARBA00022517"/>
    </source>
</evidence>
<dbReference type="NCBIfam" id="TIGR00250">
    <property type="entry name" value="RNAse_H_YqgF"/>
    <property type="match status" value="1"/>
</dbReference>
<dbReference type="InterPro" id="IPR037027">
    <property type="entry name" value="YqgF/RNaseH-like_dom_sf"/>
</dbReference>
<keyword evidence="4" id="KW-0378">Hydrolase</keyword>
<feature type="region of interest" description="Disordered" evidence="5">
    <location>
        <begin position="244"/>
        <end position="263"/>
    </location>
</feature>
<proteinExistence type="inferred from homology"/>
<dbReference type="Pfam" id="PF00805">
    <property type="entry name" value="Pentapeptide"/>
    <property type="match status" value="2"/>
</dbReference>
<evidence type="ECO:0000313" key="7">
    <source>
        <dbReference type="EMBL" id="KAH0913314.1"/>
    </source>
</evidence>
<keyword evidence="8" id="KW-1185">Reference proteome</keyword>
<evidence type="ECO:0000256" key="1">
    <source>
        <dbReference type="ARBA" id="ARBA00022490"/>
    </source>
</evidence>
<keyword evidence="2" id="KW-0690">Ribosome biogenesis</keyword>
<dbReference type="PANTHER" id="PTHR47121:SF2">
    <property type="entry name" value="THYLAKOID LUMENAL PROTEIN TL20.3, CHLOROPLASTIC"/>
    <property type="match status" value="1"/>
</dbReference>
<dbReference type="HAMAP" id="MF_00651">
    <property type="entry name" value="Nuclease_YqgF"/>
    <property type="match status" value="1"/>
</dbReference>
<dbReference type="InterPro" id="IPR005227">
    <property type="entry name" value="YqgF"/>
</dbReference>
<dbReference type="Proteomes" id="UP000824890">
    <property type="component" value="Unassembled WGS sequence"/>
</dbReference>
<dbReference type="SMART" id="SM00732">
    <property type="entry name" value="YqgFc"/>
    <property type="match status" value="1"/>
</dbReference>
<dbReference type="InterPro" id="IPR053285">
    <property type="entry name" value="Thylakoid_lumenal_pentapeptide"/>
</dbReference>
<keyword evidence="3" id="KW-0540">Nuclease</keyword>
<evidence type="ECO:0000259" key="6">
    <source>
        <dbReference type="SMART" id="SM00732"/>
    </source>
</evidence>
<sequence>MRSLQYLPSVAISYRTQRDVNTSLLPRPSPIKTRNYPLPLRAATSTDEIPPNAVRRKTDSNWRGGFSLGVDLGLSKTGIALSKGYTFRPLTVLKSRGQKLETRLLEIAEEEEVNEFIIGLPRSSDGKETVQSNKVRSVAGRLAVQAAERGWRVYVLDEHGTSSEASDRMIVMGLGKSERQSREDAYAAVILLERYFSTQGLGAEIILPKSLDLQEKIKNSAPKDPDFLPGKLEEYPLRRLQLISRSRPERDSSNSREDCCSGGEPKTWKRFLSGALAVAVIVSSSGFPAMADLNKFEADIRGEFGIGSAAQFGSADLSKTVHSNENFRRANFTSADMRESDFSGSTFNGAYLEKAVAYKANFSGADLSDTLMDRMVLNEANLTNAILVRSVLTRSDLGGAKIEGADFSDAVIDLLQKQALCKYANGTNPLTGVSTRKSLGCGNSRRNAYGSPSSPLLSAPPQRLLGRDGFCDEKTGLCDAS</sequence>
<dbReference type="InterPro" id="IPR006641">
    <property type="entry name" value="YqgF/RNaseH-like_dom"/>
</dbReference>
<dbReference type="SUPFAM" id="SSF141571">
    <property type="entry name" value="Pentapeptide repeat-like"/>
    <property type="match status" value="1"/>
</dbReference>